<sequence length="168" mass="18128">MTMRLTRLMRFMIGPVDFGVLLCWAMSLCISSSCVHCLRCSLAAMASHAQAKEEAIAALERYDAGRGALGDLAQPAPANPAATDAPATAGEDAPAGDTDGPRRTQCGLILNGCLTEHEVPNIPTIIAYDTLQELNAGNFLARRSLEDMQATEGQYYVEGREQHHQKDH</sequence>
<dbReference type="PROSITE" id="PS51257">
    <property type="entry name" value="PROKAR_LIPOPROTEIN"/>
    <property type="match status" value="1"/>
</dbReference>
<feature type="region of interest" description="Disordered" evidence="1">
    <location>
        <begin position="73"/>
        <end position="101"/>
    </location>
</feature>
<comment type="caution">
    <text evidence="2">The sequence shown here is derived from an EMBL/GenBank/DDBJ whole genome shotgun (WGS) entry which is preliminary data.</text>
</comment>
<evidence type="ECO:0000313" key="2">
    <source>
        <dbReference type="EMBL" id="CAK9082738.1"/>
    </source>
</evidence>
<accession>A0ABP0Q396</accession>
<gene>
    <name evidence="2" type="ORF">SCF082_LOCUS39306</name>
</gene>
<feature type="compositionally biased region" description="Low complexity" evidence="1">
    <location>
        <begin position="73"/>
        <end position="98"/>
    </location>
</feature>
<dbReference type="EMBL" id="CAXAMM010038990">
    <property type="protein sequence ID" value="CAK9082738.1"/>
    <property type="molecule type" value="Genomic_DNA"/>
</dbReference>
<proteinExistence type="predicted"/>
<reference evidence="2 3" key="1">
    <citation type="submission" date="2024-02" db="EMBL/GenBank/DDBJ databases">
        <authorList>
            <person name="Chen Y."/>
            <person name="Shah S."/>
            <person name="Dougan E. K."/>
            <person name="Thang M."/>
            <person name="Chan C."/>
        </authorList>
    </citation>
    <scope>NUCLEOTIDE SEQUENCE [LARGE SCALE GENOMIC DNA]</scope>
</reference>
<protein>
    <submittedName>
        <fullName evidence="2">Uncharacterized protein</fullName>
    </submittedName>
</protein>
<organism evidence="2 3">
    <name type="scientific">Durusdinium trenchii</name>
    <dbReference type="NCBI Taxonomy" id="1381693"/>
    <lineage>
        <taxon>Eukaryota</taxon>
        <taxon>Sar</taxon>
        <taxon>Alveolata</taxon>
        <taxon>Dinophyceae</taxon>
        <taxon>Suessiales</taxon>
        <taxon>Symbiodiniaceae</taxon>
        <taxon>Durusdinium</taxon>
    </lineage>
</organism>
<keyword evidence="3" id="KW-1185">Reference proteome</keyword>
<evidence type="ECO:0000256" key="1">
    <source>
        <dbReference type="SAM" id="MobiDB-lite"/>
    </source>
</evidence>
<evidence type="ECO:0000313" key="3">
    <source>
        <dbReference type="Proteomes" id="UP001642464"/>
    </source>
</evidence>
<name>A0ABP0Q396_9DINO</name>
<dbReference type="Proteomes" id="UP001642464">
    <property type="component" value="Unassembled WGS sequence"/>
</dbReference>